<feature type="modified residue" description="N6-(pyridoxal phosphate)lysine" evidence="6">
    <location>
        <position position="73"/>
    </location>
</feature>
<dbReference type="InterPro" id="IPR002986">
    <property type="entry name" value="DAP_deCOOHase_LysA"/>
</dbReference>
<dbReference type="EMBL" id="JAUHPW010000002">
    <property type="protein sequence ID" value="MDN4474863.1"/>
    <property type="molecule type" value="Genomic_DNA"/>
</dbReference>
<keyword evidence="3 6" id="KW-0663">Pyridoxal phosphate</keyword>
<dbReference type="InterPro" id="IPR000183">
    <property type="entry name" value="Orn/DAP/Arg_de-COase"/>
</dbReference>
<comment type="pathway">
    <text evidence="6 8">Amino-acid biosynthesis; L-lysine biosynthesis via DAP pathway; L-lysine from DL-2,6-diaminopimelate: step 1/1.</text>
</comment>
<dbReference type="InterPro" id="IPR022643">
    <property type="entry name" value="De-COase2_C"/>
</dbReference>
<feature type="binding site" evidence="6">
    <location>
        <position position="345"/>
    </location>
    <ligand>
        <name>substrate</name>
    </ligand>
</feature>
<feature type="binding site" evidence="6">
    <location>
        <position position="341"/>
    </location>
    <ligand>
        <name>substrate</name>
    </ligand>
</feature>
<feature type="binding site" evidence="6">
    <location>
        <position position="300"/>
    </location>
    <ligand>
        <name>substrate</name>
    </ligand>
</feature>
<reference evidence="11" key="1">
    <citation type="submission" date="2023-06" db="EMBL/GenBank/DDBJ databases">
        <title>Sysu t00192.</title>
        <authorList>
            <person name="Gao L."/>
            <person name="Fang B.-Z."/>
            <person name="Li W.-J."/>
        </authorList>
    </citation>
    <scope>NUCLEOTIDE SEQUENCE</scope>
    <source>
        <strain evidence="11">SYSU T00192</strain>
    </source>
</reference>
<comment type="function">
    <text evidence="6">Specifically catalyzes the decarboxylation of meso-diaminopimelate (meso-DAP) to L-lysine.</text>
</comment>
<protein>
    <recommendedName>
        <fullName evidence="6 7">Diaminopimelate decarboxylase</fullName>
        <shortName evidence="6">DAP decarboxylase</shortName>
        <shortName evidence="6">DAPDC</shortName>
        <ecNumber evidence="6 7">4.1.1.20</ecNumber>
    </recommendedName>
</protein>
<dbReference type="InterPro" id="IPR029066">
    <property type="entry name" value="PLP-binding_barrel"/>
</dbReference>
<accession>A0ABT8G6W0</accession>
<feature type="domain" description="Orn/DAP/Arg decarboxylase 2 N-terminal" evidence="10">
    <location>
        <begin position="54"/>
        <end position="303"/>
    </location>
</feature>
<keyword evidence="4 6" id="KW-0457">Lysine biosynthesis</keyword>
<evidence type="ECO:0000256" key="8">
    <source>
        <dbReference type="RuleBase" id="RU003738"/>
    </source>
</evidence>
<keyword evidence="5 6" id="KW-0456">Lyase</keyword>
<evidence type="ECO:0000256" key="5">
    <source>
        <dbReference type="ARBA" id="ARBA00023239"/>
    </source>
</evidence>
<dbReference type="NCBIfam" id="TIGR01048">
    <property type="entry name" value="lysA"/>
    <property type="match status" value="1"/>
</dbReference>
<feature type="domain" description="Orn/DAP/Arg decarboxylase 2 C-terminal" evidence="9">
    <location>
        <begin position="40"/>
        <end position="400"/>
    </location>
</feature>
<dbReference type="Proteomes" id="UP001172728">
    <property type="component" value="Unassembled WGS sequence"/>
</dbReference>
<evidence type="ECO:0000256" key="6">
    <source>
        <dbReference type="HAMAP-Rule" id="MF_02120"/>
    </source>
</evidence>
<dbReference type="CDD" id="cd06828">
    <property type="entry name" value="PLPDE_III_DapDC"/>
    <property type="match status" value="1"/>
</dbReference>
<dbReference type="PRINTS" id="PR01179">
    <property type="entry name" value="ODADCRBXLASE"/>
</dbReference>
<proteinExistence type="inferred from homology"/>
<dbReference type="Pfam" id="PF00278">
    <property type="entry name" value="Orn_DAP_Arg_deC"/>
    <property type="match status" value="1"/>
</dbReference>
<keyword evidence="12" id="KW-1185">Reference proteome</keyword>
<evidence type="ECO:0000256" key="1">
    <source>
        <dbReference type="ARBA" id="ARBA00001933"/>
    </source>
</evidence>
<dbReference type="SUPFAM" id="SSF50621">
    <property type="entry name" value="Alanine racemase C-terminal domain-like"/>
    <property type="match status" value="1"/>
</dbReference>
<comment type="caution">
    <text evidence="11">The sequence shown here is derived from an EMBL/GenBank/DDBJ whole genome shotgun (WGS) entry which is preliminary data.</text>
</comment>
<gene>
    <name evidence="6 11" type="primary">lysA</name>
    <name evidence="11" type="ORF">QQX09_03215</name>
</gene>
<keyword evidence="2 6" id="KW-0210">Decarboxylase</keyword>
<dbReference type="PANTHER" id="PTHR43727">
    <property type="entry name" value="DIAMINOPIMELATE DECARBOXYLASE"/>
    <property type="match status" value="1"/>
</dbReference>
<evidence type="ECO:0000256" key="4">
    <source>
        <dbReference type="ARBA" id="ARBA00023154"/>
    </source>
</evidence>
<feature type="binding site" evidence="6">
    <location>
        <position position="255"/>
    </location>
    <ligand>
        <name>pyridoxal 5'-phosphate</name>
        <dbReference type="ChEBI" id="CHEBI:597326"/>
    </ligand>
</feature>
<evidence type="ECO:0000259" key="9">
    <source>
        <dbReference type="Pfam" id="PF00278"/>
    </source>
</evidence>
<comment type="cofactor">
    <cofactor evidence="1 6 8">
        <name>pyridoxal 5'-phosphate</name>
        <dbReference type="ChEBI" id="CHEBI:597326"/>
    </cofactor>
</comment>
<dbReference type="SUPFAM" id="SSF51419">
    <property type="entry name" value="PLP-binding barrel"/>
    <property type="match status" value="1"/>
</dbReference>
<dbReference type="PRINTS" id="PR01181">
    <property type="entry name" value="DAPDCRBXLASE"/>
</dbReference>
<evidence type="ECO:0000256" key="7">
    <source>
        <dbReference type="NCBIfam" id="TIGR01048"/>
    </source>
</evidence>
<comment type="similarity">
    <text evidence="6">Belongs to the Orn/Lys/Arg decarboxylase class-II family. LysA subfamily.</text>
</comment>
<dbReference type="InterPro" id="IPR022644">
    <property type="entry name" value="De-COase2_N"/>
</dbReference>
<dbReference type="PANTHER" id="PTHR43727:SF2">
    <property type="entry name" value="GROUP IV DECARBOXYLASE"/>
    <property type="match status" value="1"/>
</dbReference>
<name>A0ABT8G6W0_9MICO</name>
<comment type="catalytic activity">
    <reaction evidence="6 8">
        <text>meso-2,6-diaminopimelate + H(+) = L-lysine + CO2</text>
        <dbReference type="Rhea" id="RHEA:15101"/>
        <dbReference type="ChEBI" id="CHEBI:15378"/>
        <dbReference type="ChEBI" id="CHEBI:16526"/>
        <dbReference type="ChEBI" id="CHEBI:32551"/>
        <dbReference type="ChEBI" id="CHEBI:57791"/>
        <dbReference type="EC" id="4.1.1.20"/>
    </reaction>
</comment>
<dbReference type="Pfam" id="PF02784">
    <property type="entry name" value="Orn_Arg_deC_N"/>
    <property type="match status" value="1"/>
</dbReference>
<evidence type="ECO:0000259" key="10">
    <source>
        <dbReference type="Pfam" id="PF02784"/>
    </source>
</evidence>
<evidence type="ECO:0000256" key="2">
    <source>
        <dbReference type="ARBA" id="ARBA00022793"/>
    </source>
</evidence>
<dbReference type="HAMAP" id="MF_02120">
    <property type="entry name" value="LysA"/>
    <property type="match status" value="1"/>
</dbReference>
<feature type="binding site" evidence="6">
    <location>
        <position position="373"/>
    </location>
    <ligand>
        <name>substrate</name>
    </ligand>
</feature>
<sequence length="446" mass="47230">MTAAVFSRTVARGEDGALSVGGVDVRELAGRFGTPLYVVDEEDMRARAAAFRDSFTAAFGRHGARVDVYYASKAFLSSKVARWMRAEDLCMDVASGGELELALRGGMPASRIGLHGNNKSDAELRRALEVGVGRIIVDSFTEIETLDAIAREMGKVAPVLVRVTTGVHAGGHEYIATSHEDQKFGLSLAAGAAFEALVECHDAAGLDLRGIHTHIGSQILSLAAFQESAERMLGLRAAFRAEVGVDLPEVDLGGGYAIRYTPHGEELTPADAATGMAEAVAAAVEKVGGTWPHLSIEPGRAIAGPAGLTLYRVGVVKRVGLDEGGERQYVAVDGGMSDNMRTITYGAEYTATVASRLSTVEPVLSRVVGKHCESGDIVVRDVDLPHDVARGDLLAVPATGAYGRVMASNYNSVLRPAVVAVRDGEAELLVRRDTLEDLFSWDVAPD</sequence>
<comment type="subunit">
    <text evidence="6">Homodimer.</text>
</comment>
<keyword evidence="6" id="KW-0028">Amino-acid biosynthesis</keyword>
<feature type="binding site" evidence="6">
    <location>
        <begin position="297"/>
        <end position="300"/>
    </location>
    <ligand>
        <name>pyridoxal 5'-phosphate</name>
        <dbReference type="ChEBI" id="CHEBI:597326"/>
    </ligand>
</feature>
<dbReference type="GO" id="GO:0008836">
    <property type="term" value="F:diaminopimelate decarboxylase activity"/>
    <property type="evidence" value="ECO:0007669"/>
    <property type="project" value="UniProtKB-EC"/>
</dbReference>
<evidence type="ECO:0000313" key="11">
    <source>
        <dbReference type="EMBL" id="MDN4474863.1"/>
    </source>
</evidence>
<dbReference type="Gene3D" id="3.20.20.10">
    <property type="entry name" value="Alanine racemase"/>
    <property type="match status" value="1"/>
</dbReference>
<evidence type="ECO:0000256" key="3">
    <source>
        <dbReference type="ARBA" id="ARBA00022898"/>
    </source>
</evidence>
<dbReference type="EC" id="4.1.1.20" evidence="6 7"/>
<dbReference type="Gene3D" id="2.40.37.10">
    <property type="entry name" value="Lyase, Ornithine Decarboxylase, Chain A, domain 1"/>
    <property type="match status" value="1"/>
</dbReference>
<dbReference type="InterPro" id="IPR009006">
    <property type="entry name" value="Ala_racemase/Decarboxylase_C"/>
</dbReference>
<feature type="binding site" evidence="6">
    <location>
        <position position="402"/>
    </location>
    <ligand>
        <name>pyridoxal 5'-phosphate</name>
        <dbReference type="ChEBI" id="CHEBI:597326"/>
    </ligand>
</feature>
<evidence type="ECO:0000313" key="12">
    <source>
        <dbReference type="Proteomes" id="UP001172728"/>
    </source>
</evidence>
<dbReference type="RefSeq" id="WP_301131279.1">
    <property type="nucleotide sequence ID" value="NZ_JAUHPW010000002.1"/>
</dbReference>
<feature type="binding site" evidence="6">
    <location>
        <position position="402"/>
    </location>
    <ligand>
        <name>substrate</name>
    </ligand>
</feature>
<organism evidence="11 12">
    <name type="scientific">Demequina litoralis</name>
    <dbReference type="NCBI Taxonomy" id="3051660"/>
    <lineage>
        <taxon>Bacteria</taxon>
        <taxon>Bacillati</taxon>
        <taxon>Actinomycetota</taxon>
        <taxon>Actinomycetes</taxon>
        <taxon>Micrococcales</taxon>
        <taxon>Demequinaceae</taxon>
        <taxon>Demequina</taxon>
    </lineage>
</organism>